<comment type="similarity">
    <text evidence="1 4">Belongs to the glycosyl hydrolase 5 (cellulase A) family.</text>
</comment>
<dbReference type="GO" id="GO:0051017">
    <property type="term" value="P:actin filament bundle assembly"/>
    <property type="evidence" value="ECO:0007669"/>
    <property type="project" value="TreeGrafter"/>
</dbReference>
<keyword evidence="2 4" id="KW-0378">Hydrolase</keyword>
<dbReference type="InterPro" id="IPR010431">
    <property type="entry name" value="Fascin"/>
</dbReference>
<dbReference type="GO" id="GO:0004553">
    <property type="term" value="F:hydrolase activity, hydrolyzing O-glycosyl compounds"/>
    <property type="evidence" value="ECO:0007669"/>
    <property type="project" value="InterPro"/>
</dbReference>
<dbReference type="GO" id="GO:0000272">
    <property type="term" value="P:polysaccharide catabolic process"/>
    <property type="evidence" value="ECO:0007669"/>
    <property type="project" value="InterPro"/>
</dbReference>
<proteinExistence type="inferred from homology"/>
<dbReference type="GO" id="GO:0005737">
    <property type="term" value="C:cytoplasm"/>
    <property type="evidence" value="ECO:0007669"/>
    <property type="project" value="TreeGrafter"/>
</dbReference>
<evidence type="ECO:0000256" key="1">
    <source>
        <dbReference type="ARBA" id="ARBA00005641"/>
    </source>
</evidence>
<organism evidence="6 7">
    <name type="scientific">Quercus suber</name>
    <name type="common">Cork oak</name>
    <dbReference type="NCBI Taxonomy" id="58331"/>
    <lineage>
        <taxon>Eukaryota</taxon>
        <taxon>Viridiplantae</taxon>
        <taxon>Streptophyta</taxon>
        <taxon>Embryophyta</taxon>
        <taxon>Tracheophyta</taxon>
        <taxon>Spermatophyta</taxon>
        <taxon>Magnoliopsida</taxon>
        <taxon>eudicotyledons</taxon>
        <taxon>Gunneridae</taxon>
        <taxon>Pentapetalae</taxon>
        <taxon>rosids</taxon>
        <taxon>fabids</taxon>
        <taxon>Fagales</taxon>
        <taxon>Fagaceae</taxon>
        <taxon>Quercus</taxon>
    </lineage>
</organism>
<keyword evidence="3 4" id="KW-0326">Glycosidase</keyword>
<feature type="domain" description="Glycoside hydrolase family 5" evidence="5">
    <location>
        <begin position="6"/>
        <end position="136"/>
    </location>
</feature>
<reference evidence="6 7" key="1">
    <citation type="journal article" date="2018" name="Sci. Data">
        <title>The draft genome sequence of cork oak.</title>
        <authorList>
            <person name="Ramos A.M."/>
            <person name="Usie A."/>
            <person name="Barbosa P."/>
            <person name="Barros P.M."/>
            <person name="Capote T."/>
            <person name="Chaves I."/>
            <person name="Simoes F."/>
            <person name="Abreu I."/>
            <person name="Carrasquinho I."/>
            <person name="Faro C."/>
            <person name="Guimaraes J.B."/>
            <person name="Mendonca D."/>
            <person name="Nobrega F."/>
            <person name="Rodrigues L."/>
            <person name="Saibo N.J.M."/>
            <person name="Varela M.C."/>
            <person name="Egas C."/>
            <person name="Matos J."/>
            <person name="Miguel C.M."/>
            <person name="Oliveira M.M."/>
            <person name="Ricardo C.P."/>
            <person name="Goncalves S."/>
        </authorList>
    </citation>
    <scope>NUCLEOTIDE SEQUENCE [LARGE SCALE GENOMIC DNA]</scope>
    <source>
        <strain evidence="7">cv. HL8</strain>
    </source>
</reference>
<dbReference type="SUPFAM" id="SSF51445">
    <property type="entry name" value="(Trans)glycosidases"/>
    <property type="match status" value="1"/>
</dbReference>
<dbReference type="Pfam" id="PF00150">
    <property type="entry name" value="Cellulase"/>
    <property type="match status" value="1"/>
</dbReference>
<dbReference type="PANTHER" id="PTHR10551:SF13">
    <property type="entry name" value="GLUCAN 1,3-BETA-GLUCOSIDASE ARB_04467-RELATED"/>
    <property type="match status" value="1"/>
</dbReference>
<dbReference type="Gene3D" id="3.20.20.80">
    <property type="entry name" value="Glycosidases"/>
    <property type="match status" value="1"/>
</dbReference>
<evidence type="ECO:0000256" key="3">
    <source>
        <dbReference type="ARBA" id="ARBA00023295"/>
    </source>
</evidence>
<keyword evidence="7" id="KW-1185">Reference proteome</keyword>
<name>A0AAW0LQX7_QUESU</name>
<evidence type="ECO:0000313" key="7">
    <source>
        <dbReference type="Proteomes" id="UP000237347"/>
    </source>
</evidence>
<dbReference type="GO" id="GO:0016477">
    <property type="term" value="P:cell migration"/>
    <property type="evidence" value="ECO:0007669"/>
    <property type="project" value="TreeGrafter"/>
</dbReference>
<sequence length="196" mass="22363">MFSLKIFMKYGMKVIADLHVVYGSQNGNDHSGTRDGFQEWGDSNIKDTVAVIEFLAKRYANNPSLPAIELMNEPYALGVTPNNLKSYFKSGYGAVRKYTPRAYVILSNQLRNAHPKEQHSFVGNFNHVVIDMHYYNLFLDEFRNMNVQSYALKTMTTSNSPLSFVNQTYAVVAAIAVVWYKSFLFGKNLRPRPLLN</sequence>
<dbReference type="PANTHER" id="PTHR10551">
    <property type="entry name" value="FASCIN"/>
    <property type="match status" value="1"/>
</dbReference>
<dbReference type="Proteomes" id="UP000237347">
    <property type="component" value="Unassembled WGS sequence"/>
</dbReference>
<comment type="caution">
    <text evidence="6">The sequence shown here is derived from an EMBL/GenBank/DDBJ whole genome shotgun (WGS) entry which is preliminary data.</text>
</comment>
<dbReference type="GO" id="GO:0015629">
    <property type="term" value="C:actin cytoskeleton"/>
    <property type="evidence" value="ECO:0007669"/>
    <property type="project" value="TreeGrafter"/>
</dbReference>
<gene>
    <name evidence="6" type="primary">exgA_6</name>
    <name evidence="6" type="ORF">CFP56_036911</name>
</gene>
<dbReference type="AlphaFoldDB" id="A0AAW0LQX7"/>
<evidence type="ECO:0000259" key="5">
    <source>
        <dbReference type="Pfam" id="PF00150"/>
    </source>
</evidence>
<dbReference type="InterPro" id="IPR017853">
    <property type="entry name" value="GH"/>
</dbReference>
<evidence type="ECO:0000256" key="2">
    <source>
        <dbReference type="ARBA" id="ARBA00022801"/>
    </source>
</evidence>
<accession>A0AAW0LQX7</accession>
<protein>
    <submittedName>
        <fullName evidence="6">Glucan 1</fullName>
    </submittedName>
</protein>
<dbReference type="InterPro" id="IPR001547">
    <property type="entry name" value="Glyco_hydro_5"/>
</dbReference>
<dbReference type="GO" id="GO:0051015">
    <property type="term" value="F:actin filament binding"/>
    <property type="evidence" value="ECO:0007669"/>
    <property type="project" value="InterPro"/>
</dbReference>
<dbReference type="GO" id="GO:0007163">
    <property type="term" value="P:establishment or maintenance of cell polarity"/>
    <property type="evidence" value="ECO:0007669"/>
    <property type="project" value="TreeGrafter"/>
</dbReference>
<evidence type="ECO:0000313" key="6">
    <source>
        <dbReference type="EMBL" id="KAK7853159.1"/>
    </source>
</evidence>
<evidence type="ECO:0000256" key="4">
    <source>
        <dbReference type="RuleBase" id="RU361153"/>
    </source>
</evidence>
<dbReference type="EMBL" id="PKMF04000068">
    <property type="protein sequence ID" value="KAK7853159.1"/>
    <property type="molecule type" value="Genomic_DNA"/>
</dbReference>